<dbReference type="Gene3D" id="3.40.50.150">
    <property type="entry name" value="Vaccinia Virus protein VP39"/>
    <property type="match status" value="1"/>
</dbReference>
<dbReference type="PIRSF" id="PIRSF000401">
    <property type="entry name" value="RPL11_MTase"/>
    <property type="match status" value="1"/>
</dbReference>
<dbReference type="GO" id="GO:0005840">
    <property type="term" value="C:ribosome"/>
    <property type="evidence" value="ECO:0007669"/>
    <property type="project" value="UniProtKB-KW"/>
</dbReference>
<dbReference type="InterPro" id="IPR004498">
    <property type="entry name" value="Ribosomal_PrmA_MeTrfase"/>
</dbReference>
<dbReference type="CDD" id="cd02440">
    <property type="entry name" value="AdoMet_MTases"/>
    <property type="match status" value="1"/>
</dbReference>
<dbReference type="Proteomes" id="UP000245014">
    <property type="component" value="Unassembled WGS sequence"/>
</dbReference>
<dbReference type="InterPro" id="IPR029063">
    <property type="entry name" value="SAM-dependent_MTases_sf"/>
</dbReference>
<evidence type="ECO:0000313" key="8">
    <source>
        <dbReference type="Proteomes" id="UP000245014"/>
    </source>
</evidence>
<dbReference type="InterPro" id="IPR050078">
    <property type="entry name" value="Ribosomal_L11_MeTrfase_PrmA"/>
</dbReference>
<evidence type="ECO:0000256" key="3">
    <source>
        <dbReference type="ARBA" id="ARBA00022603"/>
    </source>
</evidence>
<protein>
    <recommendedName>
        <fullName evidence="6">Ribosomal protein L11 methyltransferase</fullName>
        <shortName evidence="6">L11 Mtase</shortName>
        <ecNumber evidence="6">2.1.1.-</ecNumber>
    </recommendedName>
</protein>
<comment type="caution">
    <text evidence="7">The sequence shown here is derived from an EMBL/GenBank/DDBJ whole genome shotgun (WGS) entry which is preliminary data.</text>
</comment>
<dbReference type="GO" id="GO:0005737">
    <property type="term" value="C:cytoplasm"/>
    <property type="evidence" value="ECO:0007669"/>
    <property type="project" value="UniProtKB-SubCell"/>
</dbReference>
<dbReference type="HAMAP" id="MF_00735">
    <property type="entry name" value="Methyltr_PrmA"/>
    <property type="match status" value="1"/>
</dbReference>
<reference evidence="7 8" key="1">
    <citation type="submission" date="2018-05" db="EMBL/GenBank/DDBJ databases">
        <title>Antimicrobial susceptibility testing and genomic analysis of Arcobacter skirrowii strains and one Arcobacter butzleri isolated from German poultry farms.</title>
        <authorList>
            <person name="Haenel I."/>
            <person name="Hotzel H."/>
            <person name="Tomaso H."/>
            <person name="Busch A."/>
        </authorList>
    </citation>
    <scope>NUCLEOTIDE SEQUENCE [LARGE SCALE GENOMIC DNA]</scope>
    <source>
        <strain evidence="8">v</strain>
    </source>
</reference>
<comment type="similarity">
    <text evidence="1 6">Belongs to the methyltransferase superfamily. PrmA family.</text>
</comment>
<name>A0A2U2C2K5_9BACT</name>
<keyword evidence="7" id="KW-0687">Ribonucleoprotein</keyword>
<feature type="binding site" evidence="6">
    <location>
        <position position="166"/>
    </location>
    <ligand>
        <name>S-adenosyl-L-methionine</name>
        <dbReference type="ChEBI" id="CHEBI:59789"/>
    </ligand>
</feature>
<keyword evidence="2 6" id="KW-0963">Cytoplasm</keyword>
<dbReference type="Pfam" id="PF06325">
    <property type="entry name" value="PrmA"/>
    <property type="match status" value="1"/>
</dbReference>
<dbReference type="GO" id="GO:0032259">
    <property type="term" value="P:methylation"/>
    <property type="evidence" value="ECO:0007669"/>
    <property type="project" value="UniProtKB-KW"/>
</dbReference>
<feature type="binding site" evidence="6">
    <location>
        <position position="124"/>
    </location>
    <ligand>
        <name>S-adenosyl-L-methionine</name>
        <dbReference type="ChEBI" id="CHEBI:59789"/>
    </ligand>
</feature>
<keyword evidence="3 6" id="KW-0489">Methyltransferase</keyword>
<organism evidence="7 8">
    <name type="scientific">Aliarcobacter skirrowii</name>
    <dbReference type="NCBI Taxonomy" id="28200"/>
    <lineage>
        <taxon>Bacteria</taxon>
        <taxon>Pseudomonadati</taxon>
        <taxon>Campylobacterota</taxon>
        <taxon>Epsilonproteobacteria</taxon>
        <taxon>Campylobacterales</taxon>
        <taxon>Arcobacteraceae</taxon>
        <taxon>Aliarcobacter</taxon>
    </lineage>
</organism>
<keyword evidence="4 6" id="KW-0808">Transferase</keyword>
<evidence type="ECO:0000256" key="2">
    <source>
        <dbReference type="ARBA" id="ARBA00022490"/>
    </source>
</evidence>
<dbReference type="RefSeq" id="WP_109065486.1">
    <property type="nucleotide sequence ID" value="NZ_QEYG01000007.1"/>
</dbReference>
<dbReference type="PANTHER" id="PTHR43648">
    <property type="entry name" value="ELECTRON TRANSFER FLAVOPROTEIN BETA SUBUNIT LYSINE METHYLTRANSFERASE"/>
    <property type="match status" value="1"/>
</dbReference>
<dbReference type="STRING" id="28200.GCA_001572935_00625"/>
<accession>A0A2U2C2K5</accession>
<comment type="catalytic activity">
    <reaction evidence="6">
        <text>L-lysyl-[protein] + 3 S-adenosyl-L-methionine = N(6),N(6),N(6)-trimethyl-L-lysyl-[protein] + 3 S-adenosyl-L-homocysteine + 3 H(+)</text>
        <dbReference type="Rhea" id="RHEA:54192"/>
        <dbReference type="Rhea" id="RHEA-COMP:9752"/>
        <dbReference type="Rhea" id="RHEA-COMP:13826"/>
        <dbReference type="ChEBI" id="CHEBI:15378"/>
        <dbReference type="ChEBI" id="CHEBI:29969"/>
        <dbReference type="ChEBI" id="CHEBI:57856"/>
        <dbReference type="ChEBI" id="CHEBI:59789"/>
        <dbReference type="ChEBI" id="CHEBI:61961"/>
    </reaction>
</comment>
<evidence type="ECO:0000313" key="7">
    <source>
        <dbReference type="EMBL" id="PWE23240.1"/>
    </source>
</evidence>
<evidence type="ECO:0000256" key="4">
    <source>
        <dbReference type="ARBA" id="ARBA00022679"/>
    </source>
</evidence>
<keyword evidence="7" id="KW-0689">Ribosomal protein</keyword>
<evidence type="ECO:0000256" key="6">
    <source>
        <dbReference type="HAMAP-Rule" id="MF_00735"/>
    </source>
</evidence>
<dbReference type="SUPFAM" id="SSF53335">
    <property type="entry name" value="S-adenosyl-L-methionine-dependent methyltransferases"/>
    <property type="match status" value="1"/>
</dbReference>
<proteinExistence type="inferred from homology"/>
<keyword evidence="5 6" id="KW-0949">S-adenosyl-L-methionine</keyword>
<dbReference type="GO" id="GO:0016279">
    <property type="term" value="F:protein-lysine N-methyltransferase activity"/>
    <property type="evidence" value="ECO:0007669"/>
    <property type="project" value="RHEA"/>
</dbReference>
<evidence type="ECO:0000256" key="5">
    <source>
        <dbReference type="ARBA" id="ARBA00022691"/>
    </source>
</evidence>
<feature type="binding site" evidence="6">
    <location>
        <position position="145"/>
    </location>
    <ligand>
        <name>S-adenosyl-L-methionine</name>
        <dbReference type="ChEBI" id="CHEBI:59789"/>
    </ligand>
</feature>
<dbReference type="EMBL" id="QEYI01000001">
    <property type="protein sequence ID" value="PWE23240.1"/>
    <property type="molecule type" value="Genomic_DNA"/>
</dbReference>
<dbReference type="EC" id="2.1.1.-" evidence="6"/>
<comment type="subcellular location">
    <subcellularLocation>
        <location evidence="6">Cytoplasm</location>
    </subcellularLocation>
</comment>
<dbReference type="AlphaFoldDB" id="A0A2U2C2K5"/>
<gene>
    <name evidence="6" type="primary">prmA</name>
    <name evidence="7" type="ORF">DF188_00775</name>
</gene>
<dbReference type="PANTHER" id="PTHR43648:SF1">
    <property type="entry name" value="ELECTRON TRANSFER FLAVOPROTEIN BETA SUBUNIT LYSINE METHYLTRANSFERASE"/>
    <property type="match status" value="1"/>
</dbReference>
<feature type="binding site" evidence="6">
    <location>
        <position position="207"/>
    </location>
    <ligand>
        <name>S-adenosyl-L-methionine</name>
        <dbReference type="ChEBI" id="CHEBI:59789"/>
    </ligand>
</feature>
<sequence length="272" mass="30355">MTQQYFELEIFPQKNYDVFLDLVESIVEDAIEESEKSIIIRSEDSLEDIKEAIGKFSKAIDVECQIFYEKKDAVDWIKKYQDSINPVEVGNFYVRPSWVEKKDGKIDILIDPALAFGSGHHETTSSCILAIDEFVKKGDTLLDVGTGSGILAIAAAKKGAVVDVCDTDEICIESTQSNFTLNGEKINDSWIGSVNITNKKYDVVVANIIADILVMISSDLKSKLKEDGILILSGILDKYEGRVKSSFSDLKVLKVVQKNEWITLILQNSKEI</sequence>
<evidence type="ECO:0000256" key="1">
    <source>
        <dbReference type="ARBA" id="ARBA00009741"/>
    </source>
</evidence>
<dbReference type="NCBIfam" id="NF001786">
    <property type="entry name" value="PRK00517.2-4"/>
    <property type="match status" value="1"/>
</dbReference>
<comment type="function">
    <text evidence="6">Methylates ribosomal protein L11.</text>
</comment>